<comment type="caution">
    <text evidence="2">The sequence shown here is derived from an EMBL/GenBank/DDBJ whole genome shotgun (WGS) entry which is preliminary data.</text>
</comment>
<evidence type="ECO:0000256" key="1">
    <source>
        <dbReference type="SAM" id="MobiDB-lite"/>
    </source>
</evidence>
<evidence type="ECO:0000313" key="2">
    <source>
        <dbReference type="EMBL" id="ELY78015.1"/>
    </source>
</evidence>
<reference evidence="2 3" key="1">
    <citation type="journal article" date="2014" name="PLoS Genet.">
        <title>Phylogenetically driven sequencing of extremely halophilic archaea reveals strategies for static and dynamic osmo-response.</title>
        <authorList>
            <person name="Becker E.A."/>
            <person name="Seitzer P.M."/>
            <person name="Tritt A."/>
            <person name="Larsen D."/>
            <person name="Krusor M."/>
            <person name="Yao A.I."/>
            <person name="Wu D."/>
            <person name="Madern D."/>
            <person name="Eisen J.A."/>
            <person name="Darling A.E."/>
            <person name="Facciotti M.T."/>
        </authorList>
    </citation>
    <scope>NUCLEOTIDE SEQUENCE [LARGE SCALE GENOMIC DNA]</scope>
    <source>
        <strain evidence="2 3">JCM 14663</strain>
    </source>
</reference>
<evidence type="ECO:0000313" key="3">
    <source>
        <dbReference type="Proteomes" id="UP000011592"/>
    </source>
</evidence>
<gene>
    <name evidence="2" type="ORF">C486_14137</name>
</gene>
<dbReference type="AlphaFoldDB" id="L9YUZ8"/>
<keyword evidence="3" id="KW-1185">Reference proteome</keyword>
<evidence type="ECO:0008006" key="4">
    <source>
        <dbReference type="Google" id="ProtNLM"/>
    </source>
</evidence>
<name>L9YUZ8_9EURY</name>
<dbReference type="Proteomes" id="UP000011592">
    <property type="component" value="Unassembled WGS sequence"/>
</dbReference>
<feature type="region of interest" description="Disordered" evidence="1">
    <location>
        <begin position="148"/>
        <end position="167"/>
    </location>
</feature>
<proteinExistence type="predicted"/>
<sequence>MIAMNSRAAEVESEIGDSPSAVQIHTGSQAIKACEELTTKPYRLTRDQLLDMVESVETPKGLAEYLEHHDIDVASRIQDSASSSVKGATKGWTVGSMAGSLAGPVGTAVGGLVGVPLGAFLTTKFGEQTAGKIQNVIRNVLGLKTDQEFDSEDLTSEGDDPLEAEKQ</sequence>
<dbReference type="PATRIC" id="fig|1230459.4.peg.2826"/>
<organism evidence="2 3">
    <name type="scientific">Natrinema gari JCM 14663</name>
    <dbReference type="NCBI Taxonomy" id="1230459"/>
    <lineage>
        <taxon>Archaea</taxon>
        <taxon>Methanobacteriati</taxon>
        <taxon>Methanobacteriota</taxon>
        <taxon>Stenosarchaea group</taxon>
        <taxon>Halobacteria</taxon>
        <taxon>Halobacteriales</taxon>
        <taxon>Natrialbaceae</taxon>
        <taxon>Natrinema</taxon>
    </lineage>
</organism>
<dbReference type="EMBL" id="AOIJ01000058">
    <property type="protein sequence ID" value="ELY78015.1"/>
    <property type="molecule type" value="Genomic_DNA"/>
</dbReference>
<protein>
    <recommendedName>
        <fullName evidence="4">Glycine zipper domain-containing protein</fullName>
    </recommendedName>
</protein>
<accession>L9YUZ8</accession>